<name>A0AAE0XEZ5_9PEZI</name>
<keyword evidence="1" id="KW-0472">Membrane</keyword>
<protein>
    <submittedName>
        <fullName evidence="2">Uncharacterized protein</fullName>
    </submittedName>
</protein>
<accession>A0AAE0XEZ5</accession>
<evidence type="ECO:0000256" key="1">
    <source>
        <dbReference type="SAM" id="Phobius"/>
    </source>
</evidence>
<reference evidence="2" key="1">
    <citation type="journal article" date="2023" name="Mol. Phylogenet. Evol.">
        <title>Genome-scale phylogeny and comparative genomics of the fungal order Sordariales.</title>
        <authorList>
            <person name="Hensen N."/>
            <person name="Bonometti L."/>
            <person name="Westerberg I."/>
            <person name="Brannstrom I.O."/>
            <person name="Guillou S."/>
            <person name="Cros-Aarteil S."/>
            <person name="Calhoun S."/>
            <person name="Haridas S."/>
            <person name="Kuo A."/>
            <person name="Mondo S."/>
            <person name="Pangilinan J."/>
            <person name="Riley R."/>
            <person name="LaButti K."/>
            <person name="Andreopoulos B."/>
            <person name="Lipzen A."/>
            <person name="Chen C."/>
            <person name="Yan M."/>
            <person name="Daum C."/>
            <person name="Ng V."/>
            <person name="Clum A."/>
            <person name="Steindorff A."/>
            <person name="Ohm R.A."/>
            <person name="Martin F."/>
            <person name="Silar P."/>
            <person name="Natvig D.O."/>
            <person name="Lalanne C."/>
            <person name="Gautier V."/>
            <person name="Ament-Velasquez S.L."/>
            <person name="Kruys A."/>
            <person name="Hutchinson M.I."/>
            <person name="Powell A.J."/>
            <person name="Barry K."/>
            <person name="Miller A.N."/>
            <person name="Grigoriev I.V."/>
            <person name="Debuchy R."/>
            <person name="Gladieux P."/>
            <person name="Hiltunen Thoren M."/>
            <person name="Johannesson H."/>
        </authorList>
    </citation>
    <scope>NUCLEOTIDE SEQUENCE</scope>
    <source>
        <strain evidence="2">CBS 314.62</strain>
    </source>
</reference>
<feature type="transmembrane region" description="Helical" evidence="1">
    <location>
        <begin position="58"/>
        <end position="76"/>
    </location>
</feature>
<feature type="transmembrane region" description="Helical" evidence="1">
    <location>
        <begin position="26"/>
        <end position="51"/>
    </location>
</feature>
<reference evidence="2" key="2">
    <citation type="submission" date="2023-06" db="EMBL/GenBank/DDBJ databases">
        <authorList>
            <consortium name="Lawrence Berkeley National Laboratory"/>
            <person name="Haridas S."/>
            <person name="Hensen N."/>
            <person name="Bonometti L."/>
            <person name="Westerberg I."/>
            <person name="Brannstrom I.O."/>
            <person name="Guillou S."/>
            <person name="Cros-Aarteil S."/>
            <person name="Calhoun S."/>
            <person name="Kuo A."/>
            <person name="Mondo S."/>
            <person name="Pangilinan J."/>
            <person name="Riley R."/>
            <person name="Labutti K."/>
            <person name="Andreopoulos B."/>
            <person name="Lipzen A."/>
            <person name="Chen C."/>
            <person name="Yanf M."/>
            <person name="Daum C."/>
            <person name="Ng V."/>
            <person name="Clum A."/>
            <person name="Steindorff A."/>
            <person name="Ohm R."/>
            <person name="Martin F."/>
            <person name="Silar P."/>
            <person name="Natvig D."/>
            <person name="Lalanne C."/>
            <person name="Gautier V."/>
            <person name="Ament-Velasquez S.L."/>
            <person name="Kruys A."/>
            <person name="Hutchinson M.I."/>
            <person name="Powell A.J."/>
            <person name="Barry K."/>
            <person name="Miller A.N."/>
            <person name="Grigoriev I.V."/>
            <person name="Debuchy R."/>
            <person name="Gladieux P."/>
            <person name="Thoren M.H."/>
            <person name="Johannesson H."/>
        </authorList>
    </citation>
    <scope>NUCLEOTIDE SEQUENCE</scope>
    <source>
        <strain evidence="2">CBS 314.62</strain>
    </source>
</reference>
<feature type="transmembrane region" description="Helical" evidence="1">
    <location>
        <begin position="82"/>
        <end position="102"/>
    </location>
</feature>
<dbReference type="EMBL" id="JAULSO010000001">
    <property type="protein sequence ID" value="KAK3692234.1"/>
    <property type="molecule type" value="Genomic_DNA"/>
</dbReference>
<gene>
    <name evidence="2" type="ORF">B0T22DRAFT_446768</name>
</gene>
<evidence type="ECO:0000313" key="2">
    <source>
        <dbReference type="EMBL" id="KAK3692234.1"/>
    </source>
</evidence>
<organism evidence="2 3">
    <name type="scientific">Podospora appendiculata</name>
    <dbReference type="NCBI Taxonomy" id="314037"/>
    <lineage>
        <taxon>Eukaryota</taxon>
        <taxon>Fungi</taxon>
        <taxon>Dikarya</taxon>
        <taxon>Ascomycota</taxon>
        <taxon>Pezizomycotina</taxon>
        <taxon>Sordariomycetes</taxon>
        <taxon>Sordariomycetidae</taxon>
        <taxon>Sordariales</taxon>
        <taxon>Podosporaceae</taxon>
        <taxon>Podospora</taxon>
    </lineage>
</organism>
<comment type="caution">
    <text evidence="2">The sequence shown here is derived from an EMBL/GenBank/DDBJ whole genome shotgun (WGS) entry which is preliminary data.</text>
</comment>
<keyword evidence="1" id="KW-0812">Transmembrane</keyword>
<keyword evidence="1" id="KW-1133">Transmembrane helix</keyword>
<keyword evidence="3" id="KW-1185">Reference proteome</keyword>
<dbReference type="Proteomes" id="UP001270362">
    <property type="component" value="Unassembled WGS sequence"/>
</dbReference>
<dbReference type="AlphaFoldDB" id="A0AAE0XEZ5"/>
<proteinExistence type="predicted"/>
<evidence type="ECO:0000313" key="3">
    <source>
        <dbReference type="Proteomes" id="UP001270362"/>
    </source>
</evidence>
<sequence length="187" mass="21589">MTGIYLTHAQRQKEKGEDGERFSTDLALLFFLFGLSCNPLYYCFSFFFFFFSYFLSLCLGWQHGFCFACTVCIVLFDPGLFGGGLCLSSFVCLFAWLYDYGIPSAGVVMEKRCGGLLPIINPPREERLRYYKTQDIGFDMEFREARTWNELIRCLPCRADIHQVPHILDRSPTLNVGIINSIVFVLW</sequence>